<feature type="transmembrane region" description="Helical" evidence="1">
    <location>
        <begin position="848"/>
        <end position="870"/>
    </location>
</feature>
<feature type="transmembrane region" description="Helical" evidence="1">
    <location>
        <begin position="948"/>
        <end position="969"/>
    </location>
</feature>
<protein>
    <submittedName>
        <fullName evidence="2">Efflux RND transporter permease subunit</fullName>
    </submittedName>
</protein>
<dbReference type="OrthoDB" id="9757876at2"/>
<dbReference type="Proteomes" id="UP000282076">
    <property type="component" value="Unassembled WGS sequence"/>
</dbReference>
<dbReference type="EMBL" id="RBZM01000004">
    <property type="protein sequence ID" value="RKP55629.1"/>
    <property type="molecule type" value="Genomic_DNA"/>
</dbReference>
<name>A0A494Y051_9BACL</name>
<dbReference type="Gene3D" id="3.30.70.1430">
    <property type="entry name" value="Multidrug efflux transporter AcrB pore domain"/>
    <property type="match status" value="2"/>
</dbReference>
<keyword evidence="1" id="KW-1133">Transmembrane helix</keyword>
<dbReference type="PANTHER" id="PTHR32063">
    <property type="match status" value="1"/>
</dbReference>
<dbReference type="PRINTS" id="PR00702">
    <property type="entry name" value="ACRIFLAVINRP"/>
</dbReference>
<dbReference type="PANTHER" id="PTHR32063:SF0">
    <property type="entry name" value="SWARMING MOTILITY PROTEIN SWRC"/>
    <property type="match status" value="1"/>
</dbReference>
<dbReference type="InterPro" id="IPR027463">
    <property type="entry name" value="AcrB_DN_DC_subdom"/>
</dbReference>
<dbReference type="InterPro" id="IPR001036">
    <property type="entry name" value="Acrflvin-R"/>
</dbReference>
<dbReference type="SUPFAM" id="SSF82866">
    <property type="entry name" value="Multidrug efflux transporter AcrB transmembrane domain"/>
    <property type="match status" value="2"/>
</dbReference>
<feature type="transmembrane region" description="Helical" evidence="1">
    <location>
        <begin position="348"/>
        <end position="367"/>
    </location>
</feature>
<dbReference type="GO" id="GO:0042910">
    <property type="term" value="F:xenobiotic transmembrane transporter activity"/>
    <property type="evidence" value="ECO:0007669"/>
    <property type="project" value="TreeGrafter"/>
</dbReference>
<evidence type="ECO:0000256" key="1">
    <source>
        <dbReference type="SAM" id="Phobius"/>
    </source>
</evidence>
<feature type="transmembrane region" description="Helical" evidence="1">
    <location>
        <begin position="35"/>
        <end position="53"/>
    </location>
</feature>
<feature type="transmembrane region" description="Helical" evidence="1">
    <location>
        <begin position="374"/>
        <end position="391"/>
    </location>
</feature>
<dbReference type="Gene3D" id="3.30.2090.10">
    <property type="entry name" value="Multidrug efflux transporter AcrB TolC docking domain, DN and DC subdomains"/>
    <property type="match status" value="2"/>
</dbReference>
<dbReference type="SUPFAM" id="SSF82693">
    <property type="entry name" value="Multidrug efflux transporter AcrB pore domain, PN1, PN2, PC1 and PC2 subdomains"/>
    <property type="match status" value="2"/>
</dbReference>
<dbReference type="GO" id="GO:0005886">
    <property type="term" value="C:plasma membrane"/>
    <property type="evidence" value="ECO:0007669"/>
    <property type="project" value="TreeGrafter"/>
</dbReference>
<feature type="transmembrane region" description="Helical" evidence="1">
    <location>
        <begin position="530"/>
        <end position="550"/>
    </location>
</feature>
<keyword evidence="3" id="KW-1185">Reference proteome</keyword>
<proteinExistence type="predicted"/>
<evidence type="ECO:0000313" key="2">
    <source>
        <dbReference type="EMBL" id="RKP55629.1"/>
    </source>
</evidence>
<keyword evidence="1" id="KW-0812">Transmembrane</keyword>
<feature type="transmembrane region" description="Helical" evidence="1">
    <location>
        <begin position="403"/>
        <end position="425"/>
    </location>
</feature>
<dbReference type="Gene3D" id="3.30.70.1320">
    <property type="entry name" value="Multidrug efflux transporter AcrB pore domain like"/>
    <property type="match status" value="1"/>
</dbReference>
<feature type="transmembrane region" description="Helical" evidence="1">
    <location>
        <begin position="445"/>
        <end position="465"/>
    </location>
</feature>
<keyword evidence="1" id="KW-0472">Membrane</keyword>
<sequence>MPRNPLCLRHRTIKGVEGEFFRVKSLINGAFRNKAAMIIIVIMVLGMGILSYTKLPREFLPEADNPQVTVSVIGPGYDASSMDRSVTGPLEKSLAAIKGKTNVFTNSGDGFSQVNLNFDSNTNMKEAKAEVEKAVNAVRLPANVSPPYVVQFNTSMIPISFVTLTFEDGLTDARKDALEQQVLGEFEAIDGVGSVQMSGKSQPKVNIVPDLAKLAEKGVPLQSLYGVLQGREASASVGESTLGGQVVNLNVSAALSDVEALKRLPVAQGVKLADVATVTYDDAKETLFHMNGKDALNFVISKGANSNAVKVGGAVEDIVKKYNGENKSVNMIVYISTSEQVVHSVDSMIREVLIGALLATIVILIFMRNIRATLVTIVSIPLSLAMTLYLLDMSGITLNILTLGGVAVAVGRLVDDSIVVIENIFRRLQQEKFSRDLVIDATKEVSRAITASTLATICIFLPMSLLRGGLQSFLLPFALTMTYAMLSSLLVALTIIPLMSSGMLKKSKIKEHQPSKRFVRLLEWNLRFKWIPIIGAILLLFGSIGTYIAMPKGAIDSSSAENLNVSLEYKPDTPIIQVLDSGSKLESFLMNRDDVEWVTMSNGNSAEAAKYASVQSPTLVSYMLKMKKGADAEKVIEAVKAEAANYPGATLNTGTGTFLSGGGSSTQVIVDITGDNLETIGKTAEEVMAKIKPIKDVLKVESNQQEKKTVYTLEIDPTTAKGGDVAMQLQGMLNPVPVGSLTIDDQDISVMLQPALKPTSESDLSALTIMTDAGPKPVSSIAKWVKAEQATTFFHKDGKSYVRVSASVEPSQLSKVGSEISKQMKEVKLPEGVKLNVGGASADQSADIMSLLMMALVSIGIVYLVMVFTFKTIKAPLAILSSIFFIPIGSVLGLIVSGITPDFTAIFGVVMLIGIVVTNAIVLIDRVKHNEVDKNMTIREALLEAAGIRMRPILMTAIATVGAMLPLVFSSAESGSIVSKSLAIVVIGGLVISTVLTLVIVPCIYELLYFRKSAKQRKSAVKAVDAGIAQ</sequence>
<dbReference type="Pfam" id="PF00873">
    <property type="entry name" value="ACR_tran"/>
    <property type="match status" value="1"/>
</dbReference>
<dbReference type="SUPFAM" id="SSF82714">
    <property type="entry name" value="Multidrug efflux transporter AcrB TolC docking domain, DN and DC subdomains"/>
    <property type="match status" value="1"/>
</dbReference>
<dbReference type="Gene3D" id="1.20.1640.10">
    <property type="entry name" value="Multidrug efflux transporter AcrB transmembrane domain"/>
    <property type="match status" value="2"/>
</dbReference>
<dbReference type="Gene3D" id="3.30.70.1440">
    <property type="entry name" value="Multidrug efflux transporter AcrB pore domain"/>
    <property type="match status" value="1"/>
</dbReference>
<evidence type="ECO:0000313" key="3">
    <source>
        <dbReference type="Proteomes" id="UP000282076"/>
    </source>
</evidence>
<feature type="transmembrane region" description="Helical" evidence="1">
    <location>
        <begin position="477"/>
        <end position="500"/>
    </location>
</feature>
<reference evidence="2 3" key="1">
    <citation type="submission" date="2018-10" db="EMBL/GenBank/DDBJ databases">
        <title>Cohnella sp. M2MS4P-1, whole genome shotgun sequence.</title>
        <authorList>
            <person name="Tuo L."/>
        </authorList>
    </citation>
    <scope>NUCLEOTIDE SEQUENCE [LARGE SCALE GENOMIC DNA]</scope>
    <source>
        <strain evidence="2 3">M2MS4P-1</strain>
    </source>
</reference>
<gene>
    <name evidence="2" type="ORF">D7Z26_08985</name>
</gene>
<dbReference type="AlphaFoldDB" id="A0A494Y051"/>
<feature type="transmembrane region" description="Helical" evidence="1">
    <location>
        <begin position="905"/>
        <end position="927"/>
    </location>
</feature>
<feature type="transmembrane region" description="Helical" evidence="1">
    <location>
        <begin position="981"/>
        <end position="1008"/>
    </location>
</feature>
<organism evidence="2 3">
    <name type="scientific">Cohnella endophytica</name>
    <dbReference type="NCBI Taxonomy" id="2419778"/>
    <lineage>
        <taxon>Bacteria</taxon>
        <taxon>Bacillati</taxon>
        <taxon>Bacillota</taxon>
        <taxon>Bacilli</taxon>
        <taxon>Bacillales</taxon>
        <taxon>Paenibacillaceae</taxon>
        <taxon>Cohnella</taxon>
    </lineage>
</organism>
<accession>A0A494Y051</accession>
<comment type="caution">
    <text evidence="2">The sequence shown here is derived from an EMBL/GenBank/DDBJ whole genome shotgun (WGS) entry which is preliminary data.</text>
</comment>
<feature type="transmembrane region" description="Helical" evidence="1">
    <location>
        <begin position="877"/>
        <end position="899"/>
    </location>
</feature>